<evidence type="ECO:0008006" key="3">
    <source>
        <dbReference type="Google" id="ProtNLM"/>
    </source>
</evidence>
<dbReference type="AlphaFoldDB" id="A0A0D0D7F7"/>
<name>A0A0D0D7F7_9AGAM</name>
<reference evidence="2" key="2">
    <citation type="submission" date="2015-01" db="EMBL/GenBank/DDBJ databases">
        <title>Evolutionary Origins and Diversification of the Mycorrhizal Mutualists.</title>
        <authorList>
            <consortium name="DOE Joint Genome Institute"/>
            <consortium name="Mycorrhizal Genomics Consortium"/>
            <person name="Kohler A."/>
            <person name="Kuo A."/>
            <person name="Nagy L.G."/>
            <person name="Floudas D."/>
            <person name="Copeland A."/>
            <person name="Barry K.W."/>
            <person name="Cichocki N."/>
            <person name="Veneault-Fourrey C."/>
            <person name="LaButti K."/>
            <person name="Lindquist E.A."/>
            <person name="Lipzen A."/>
            <person name="Lundell T."/>
            <person name="Morin E."/>
            <person name="Murat C."/>
            <person name="Riley R."/>
            <person name="Ohm R."/>
            <person name="Sun H."/>
            <person name="Tunlid A."/>
            <person name="Henrissat B."/>
            <person name="Grigoriev I.V."/>
            <person name="Hibbett D.S."/>
            <person name="Martin F."/>
        </authorList>
    </citation>
    <scope>NUCLEOTIDE SEQUENCE [LARGE SCALE GENOMIC DNA]</scope>
    <source>
        <strain evidence="2">Ve08.2h10</strain>
    </source>
</reference>
<keyword evidence="2" id="KW-1185">Reference proteome</keyword>
<reference evidence="1 2" key="1">
    <citation type="submission" date="2014-04" db="EMBL/GenBank/DDBJ databases">
        <authorList>
            <consortium name="DOE Joint Genome Institute"/>
            <person name="Kuo A."/>
            <person name="Kohler A."/>
            <person name="Jargeat P."/>
            <person name="Nagy L.G."/>
            <person name="Floudas D."/>
            <person name="Copeland A."/>
            <person name="Barry K.W."/>
            <person name="Cichocki N."/>
            <person name="Veneault-Fourrey C."/>
            <person name="LaButti K."/>
            <person name="Lindquist E.A."/>
            <person name="Lipzen A."/>
            <person name="Lundell T."/>
            <person name="Morin E."/>
            <person name="Murat C."/>
            <person name="Sun H."/>
            <person name="Tunlid A."/>
            <person name="Henrissat B."/>
            <person name="Grigoriev I.V."/>
            <person name="Hibbett D.S."/>
            <person name="Martin F."/>
            <person name="Nordberg H.P."/>
            <person name="Cantor M.N."/>
            <person name="Hua S.X."/>
        </authorList>
    </citation>
    <scope>NUCLEOTIDE SEQUENCE [LARGE SCALE GENOMIC DNA]</scope>
    <source>
        <strain evidence="1 2">Ve08.2h10</strain>
    </source>
</reference>
<proteinExistence type="predicted"/>
<dbReference type="Pfam" id="PF14223">
    <property type="entry name" value="Retrotran_gag_2"/>
    <property type="match status" value="1"/>
</dbReference>
<dbReference type="OrthoDB" id="3269759at2759"/>
<dbReference type="HOGENOM" id="CLU_078575_3_0_1"/>
<dbReference type="EMBL" id="KN826228">
    <property type="protein sequence ID" value="KIK79626.1"/>
    <property type="molecule type" value="Genomic_DNA"/>
</dbReference>
<dbReference type="InParanoid" id="A0A0D0D7F7"/>
<evidence type="ECO:0000313" key="1">
    <source>
        <dbReference type="EMBL" id="KIK79626.1"/>
    </source>
</evidence>
<protein>
    <recommendedName>
        <fullName evidence="3">Retrotransposon Copia-like N-terminal domain-containing protein</fullName>
    </recommendedName>
</protein>
<dbReference type="STRING" id="930991.A0A0D0D7F7"/>
<organism evidence="1 2">
    <name type="scientific">Paxillus rubicundulus Ve08.2h10</name>
    <dbReference type="NCBI Taxonomy" id="930991"/>
    <lineage>
        <taxon>Eukaryota</taxon>
        <taxon>Fungi</taxon>
        <taxon>Dikarya</taxon>
        <taxon>Basidiomycota</taxon>
        <taxon>Agaricomycotina</taxon>
        <taxon>Agaricomycetes</taxon>
        <taxon>Agaricomycetidae</taxon>
        <taxon>Boletales</taxon>
        <taxon>Paxilineae</taxon>
        <taxon>Paxillaceae</taxon>
        <taxon>Paxillus</taxon>
    </lineage>
</organism>
<sequence length="160" mass="18352">MSTNHDCGESNKYLIPKLDATGKNWTIWKFRVDMSLGAKGLKGHLNGKKRKPIDPASGHSPAWIQTTPAKIKAFEDYEKDLEEWEKNDDTARQQICWNVPDSLIIHLMAKTTAAEYYETLKEMFEGRSFIICLEHRQQLSEMKLKEGGDAHAHLDKMMAM</sequence>
<feature type="non-terminal residue" evidence="1">
    <location>
        <position position="160"/>
    </location>
</feature>
<gene>
    <name evidence="1" type="ORF">PAXRUDRAFT_51387</name>
</gene>
<accession>A0A0D0D7F7</accession>
<evidence type="ECO:0000313" key="2">
    <source>
        <dbReference type="Proteomes" id="UP000054538"/>
    </source>
</evidence>
<dbReference type="Proteomes" id="UP000054538">
    <property type="component" value="Unassembled WGS sequence"/>
</dbReference>